<evidence type="ECO:0000256" key="9">
    <source>
        <dbReference type="ARBA" id="ARBA00022801"/>
    </source>
</evidence>
<comment type="cofactor">
    <cofactor evidence="2 16">
        <name>Mg(2+)</name>
        <dbReference type="ChEBI" id="CHEBI:18420"/>
    </cofactor>
</comment>
<comment type="caution">
    <text evidence="18">The sequence shown here is derived from an EMBL/GenBank/DDBJ whole genome shotgun (WGS) entry which is preliminary data.</text>
</comment>
<dbReference type="Pfam" id="PF00459">
    <property type="entry name" value="Inositol_P"/>
    <property type="match status" value="1"/>
</dbReference>
<keyword evidence="11 17" id="KW-1133">Transmembrane helix</keyword>
<evidence type="ECO:0000256" key="6">
    <source>
        <dbReference type="ARBA" id="ARBA00013106"/>
    </source>
</evidence>
<keyword evidence="12 17" id="KW-0472">Membrane</keyword>
<evidence type="ECO:0000256" key="7">
    <source>
        <dbReference type="ARBA" id="ARBA00022692"/>
    </source>
</evidence>
<dbReference type="Gene3D" id="3.30.540.10">
    <property type="entry name" value="Fructose-1,6-Bisphosphatase, subunit A, domain 1"/>
    <property type="match status" value="1"/>
</dbReference>
<comment type="subcellular location">
    <subcellularLocation>
        <location evidence="3">Membrane</location>
        <topology evidence="3">Single-pass membrane protein</topology>
    </subcellularLocation>
</comment>
<dbReference type="InterPro" id="IPR050725">
    <property type="entry name" value="CysQ/Inositol_MonoPase"/>
</dbReference>
<evidence type="ECO:0000256" key="16">
    <source>
        <dbReference type="PIRSR" id="PIRSR600760-2"/>
    </source>
</evidence>
<dbReference type="InterPro" id="IPR020550">
    <property type="entry name" value="Inositol_monophosphatase_CS"/>
</dbReference>
<keyword evidence="10 16" id="KW-0460">Magnesium</keyword>
<evidence type="ECO:0000256" key="8">
    <source>
        <dbReference type="ARBA" id="ARBA00022723"/>
    </source>
</evidence>
<feature type="binding site" evidence="16">
    <location>
        <position position="153"/>
    </location>
    <ligand>
        <name>Mg(2+)</name>
        <dbReference type="ChEBI" id="CHEBI:18420"/>
        <label>1</label>
        <note>catalytic</note>
    </ligand>
</feature>
<evidence type="ECO:0000256" key="12">
    <source>
        <dbReference type="ARBA" id="ARBA00023136"/>
    </source>
</evidence>
<dbReference type="GO" id="GO:0005794">
    <property type="term" value="C:Golgi apparatus"/>
    <property type="evidence" value="ECO:0007669"/>
    <property type="project" value="UniProtKB-ARBA"/>
</dbReference>
<evidence type="ECO:0000256" key="11">
    <source>
        <dbReference type="ARBA" id="ARBA00022989"/>
    </source>
</evidence>
<dbReference type="EMBL" id="JAPWTK010000106">
    <property type="protein sequence ID" value="KAJ8950010.1"/>
    <property type="molecule type" value="Genomic_DNA"/>
</dbReference>
<dbReference type="FunFam" id="3.40.190.80:FF:000007">
    <property type="entry name" value="Blast:Putative inositol monophosphatase 3"/>
    <property type="match status" value="1"/>
</dbReference>
<keyword evidence="9" id="KW-0378">Hydrolase</keyword>
<evidence type="ECO:0000256" key="1">
    <source>
        <dbReference type="ARBA" id="ARBA00001033"/>
    </source>
</evidence>
<proteinExistence type="inferred from homology"/>
<evidence type="ECO:0000256" key="15">
    <source>
        <dbReference type="ARBA" id="ARBA00074068"/>
    </source>
</evidence>
<comment type="similarity">
    <text evidence="5">Belongs to the inositol monophosphatase superfamily.</text>
</comment>
<evidence type="ECO:0000256" key="3">
    <source>
        <dbReference type="ARBA" id="ARBA00004167"/>
    </source>
</evidence>
<evidence type="ECO:0000313" key="19">
    <source>
        <dbReference type="Proteomes" id="UP001162162"/>
    </source>
</evidence>
<keyword evidence="7 17" id="KW-0812">Transmembrane</keyword>
<dbReference type="InterPro" id="IPR000760">
    <property type="entry name" value="Inositol_monophosphatase-like"/>
</dbReference>
<evidence type="ECO:0000256" key="13">
    <source>
        <dbReference type="ARBA" id="ARBA00042119"/>
    </source>
</evidence>
<dbReference type="EC" id="3.1.3.25" evidence="6"/>
<protein>
    <recommendedName>
        <fullName evidence="15">Putative inositol monophosphatase 3</fullName>
        <ecNumber evidence="6">3.1.3.25</ecNumber>
    </recommendedName>
    <alternativeName>
        <fullName evidence="14">Inositol-1(or 4)-monophosphatase 3</fullName>
    </alternativeName>
    <alternativeName>
        <fullName evidence="13">Myo-inositol monophosphatase A3</fullName>
    </alternativeName>
</protein>
<dbReference type="PANTHER" id="PTHR43028">
    <property type="entry name" value="3'(2'),5'-BISPHOSPHATE NUCLEOTIDASE 1"/>
    <property type="match status" value="1"/>
</dbReference>
<keyword evidence="19" id="KW-1185">Reference proteome</keyword>
<dbReference type="PROSITE" id="PS00630">
    <property type="entry name" value="IMP_2"/>
    <property type="match status" value="1"/>
</dbReference>
<dbReference type="AlphaFoldDB" id="A0AAV8YG20"/>
<dbReference type="Proteomes" id="UP001162162">
    <property type="component" value="Unassembled WGS sequence"/>
</dbReference>
<evidence type="ECO:0000256" key="2">
    <source>
        <dbReference type="ARBA" id="ARBA00001946"/>
    </source>
</evidence>
<dbReference type="GO" id="GO:0008254">
    <property type="term" value="F:3'-nucleotidase activity"/>
    <property type="evidence" value="ECO:0007669"/>
    <property type="project" value="TreeGrafter"/>
</dbReference>
<accession>A0AAV8YG20</accession>
<evidence type="ECO:0000256" key="4">
    <source>
        <dbReference type="ARBA" id="ARBA00005152"/>
    </source>
</evidence>
<evidence type="ECO:0000256" key="10">
    <source>
        <dbReference type="ARBA" id="ARBA00022842"/>
    </source>
</evidence>
<dbReference type="PANTHER" id="PTHR43028:SF4">
    <property type="entry name" value="INOSITOL MONOPHOSPHATASE 3"/>
    <property type="match status" value="1"/>
</dbReference>
<feature type="transmembrane region" description="Helical" evidence="17">
    <location>
        <begin position="12"/>
        <end position="29"/>
    </location>
</feature>
<dbReference type="GO" id="GO:0016020">
    <property type="term" value="C:membrane"/>
    <property type="evidence" value="ECO:0007669"/>
    <property type="project" value="UniProtKB-SubCell"/>
</dbReference>
<dbReference type="Gene3D" id="3.40.190.80">
    <property type="match status" value="1"/>
</dbReference>
<sequence>MILGGSIHLNKKVILSFVTVLFILFMYVHKMDVVKEQEPRKIDLFKLLKVAIRAAENGGKNIVRVKDHINIHSKGLTKEGQQDSVTTADFLSHCSMTNTLQHFFPYIKLISEEAKTKCEEGHIDNYSVGELFIENLTYQYVEEDDVTVWIDPLDATQEYTEKLYDYVTTMVCIAVNGKPLIGVIHKPFNGTTSWAWVDQAMSRDLALDFHENEKQKNNGLKIIVSRSHSGKIGEVLKKNFNRPFEIISAAGAGFKTLELVTRKVDAYLHITAIKKWDICAGNAIVNALGGRMTTKSNQEINYAYTDDVVNDNGLITTMKDHNLFLGIL</sequence>
<keyword evidence="8 16" id="KW-0479">Metal-binding</keyword>
<comment type="catalytic activity">
    <reaction evidence="1">
        <text>a myo-inositol phosphate + H2O = myo-inositol + phosphate</text>
        <dbReference type="Rhea" id="RHEA:24056"/>
        <dbReference type="ChEBI" id="CHEBI:15377"/>
        <dbReference type="ChEBI" id="CHEBI:17268"/>
        <dbReference type="ChEBI" id="CHEBI:43474"/>
        <dbReference type="ChEBI" id="CHEBI:84139"/>
        <dbReference type="EC" id="3.1.3.25"/>
    </reaction>
</comment>
<dbReference type="SUPFAM" id="SSF56655">
    <property type="entry name" value="Carbohydrate phosphatase"/>
    <property type="match status" value="1"/>
</dbReference>
<evidence type="ECO:0000313" key="18">
    <source>
        <dbReference type="EMBL" id="KAJ8950010.1"/>
    </source>
</evidence>
<dbReference type="GO" id="GO:0046872">
    <property type="term" value="F:metal ion binding"/>
    <property type="evidence" value="ECO:0007669"/>
    <property type="project" value="UniProtKB-KW"/>
</dbReference>
<name>A0AAV8YG20_9CUCU</name>
<reference evidence="18" key="1">
    <citation type="journal article" date="2023" name="Insect Mol. Biol.">
        <title>Genome sequencing provides insights into the evolution of gene families encoding plant cell wall-degrading enzymes in longhorned beetles.</title>
        <authorList>
            <person name="Shin N.R."/>
            <person name="Okamura Y."/>
            <person name="Kirsch R."/>
            <person name="Pauchet Y."/>
        </authorList>
    </citation>
    <scope>NUCLEOTIDE SEQUENCE</scope>
    <source>
        <strain evidence="18">AMC_N1</strain>
    </source>
</reference>
<evidence type="ECO:0000256" key="17">
    <source>
        <dbReference type="SAM" id="Phobius"/>
    </source>
</evidence>
<evidence type="ECO:0000256" key="14">
    <source>
        <dbReference type="ARBA" id="ARBA00042949"/>
    </source>
</evidence>
<feature type="binding site" evidence="16">
    <location>
        <position position="154"/>
    </location>
    <ligand>
        <name>Mg(2+)</name>
        <dbReference type="ChEBI" id="CHEBI:18420"/>
        <label>1</label>
        <note>catalytic</note>
    </ligand>
</feature>
<dbReference type="GO" id="GO:0046854">
    <property type="term" value="P:phosphatidylinositol phosphate biosynthetic process"/>
    <property type="evidence" value="ECO:0007669"/>
    <property type="project" value="InterPro"/>
</dbReference>
<organism evidence="18 19">
    <name type="scientific">Aromia moschata</name>
    <dbReference type="NCBI Taxonomy" id="1265417"/>
    <lineage>
        <taxon>Eukaryota</taxon>
        <taxon>Metazoa</taxon>
        <taxon>Ecdysozoa</taxon>
        <taxon>Arthropoda</taxon>
        <taxon>Hexapoda</taxon>
        <taxon>Insecta</taxon>
        <taxon>Pterygota</taxon>
        <taxon>Neoptera</taxon>
        <taxon>Endopterygota</taxon>
        <taxon>Coleoptera</taxon>
        <taxon>Polyphaga</taxon>
        <taxon>Cucujiformia</taxon>
        <taxon>Chrysomeloidea</taxon>
        <taxon>Cerambycidae</taxon>
        <taxon>Cerambycinae</taxon>
        <taxon>Callichromatini</taxon>
        <taxon>Aromia</taxon>
    </lineage>
</organism>
<dbReference type="GO" id="GO:0052834">
    <property type="term" value="F:inositol monophosphate phosphatase activity"/>
    <property type="evidence" value="ECO:0007669"/>
    <property type="project" value="UniProtKB-EC"/>
</dbReference>
<evidence type="ECO:0000256" key="5">
    <source>
        <dbReference type="ARBA" id="ARBA00009759"/>
    </source>
</evidence>
<comment type="pathway">
    <text evidence="4">Polyol metabolism; myo-inositol biosynthesis; myo-inositol from D-glucose 6-phosphate: step 2/2.</text>
</comment>
<gene>
    <name evidence="18" type="ORF">NQ318_002421</name>
</gene>
<feature type="binding site" evidence="16">
    <location>
        <position position="151"/>
    </location>
    <ligand>
        <name>Mg(2+)</name>
        <dbReference type="ChEBI" id="CHEBI:18420"/>
        <label>1</label>
        <note>catalytic</note>
    </ligand>
</feature>
<feature type="binding site" evidence="16">
    <location>
        <position position="112"/>
    </location>
    <ligand>
        <name>Mg(2+)</name>
        <dbReference type="ChEBI" id="CHEBI:18420"/>
        <label>1</label>
        <note>catalytic</note>
    </ligand>
</feature>
<feature type="binding site" evidence="16">
    <location>
        <position position="277"/>
    </location>
    <ligand>
        <name>Mg(2+)</name>
        <dbReference type="ChEBI" id="CHEBI:18420"/>
        <label>1</label>
        <note>catalytic</note>
    </ligand>
</feature>
<dbReference type="FunFam" id="3.30.540.10:FF:000012">
    <property type="entry name" value="Blast:Putative inositol monophosphatase 3"/>
    <property type="match status" value="1"/>
</dbReference>